<keyword evidence="6" id="KW-0648">Protein biosynthesis</keyword>
<dbReference type="InterPro" id="IPR009080">
    <property type="entry name" value="tRNAsynth_Ia_anticodon-bd"/>
</dbReference>
<dbReference type="EC" id="6.1.1.4" evidence="2"/>
<evidence type="ECO:0000256" key="4">
    <source>
        <dbReference type="ARBA" id="ARBA00022741"/>
    </source>
</evidence>
<dbReference type="InterPro" id="IPR002302">
    <property type="entry name" value="Leu-tRNA-ligase"/>
</dbReference>
<keyword evidence="7" id="KW-0030">Aminoacyl-tRNA synthetase</keyword>
<dbReference type="GO" id="GO:0005524">
    <property type="term" value="F:ATP binding"/>
    <property type="evidence" value="ECO:0007669"/>
    <property type="project" value="UniProtKB-KW"/>
</dbReference>
<evidence type="ECO:0000256" key="3">
    <source>
        <dbReference type="ARBA" id="ARBA00022598"/>
    </source>
</evidence>
<feature type="non-terminal residue" evidence="8">
    <location>
        <position position="92"/>
    </location>
</feature>
<name>A0A8I0LB08_XANCI</name>
<evidence type="ECO:0000256" key="2">
    <source>
        <dbReference type="ARBA" id="ARBA00013164"/>
    </source>
</evidence>
<evidence type="ECO:0000256" key="1">
    <source>
        <dbReference type="ARBA" id="ARBA00005594"/>
    </source>
</evidence>
<reference evidence="8" key="1">
    <citation type="submission" date="2020-01" db="EMBL/GenBank/DDBJ databases">
        <authorList>
            <person name="Richard D."/>
        </authorList>
    </citation>
    <scope>NUCLEOTIDE SEQUENCE</scope>
    <source>
        <strain evidence="8">JP541</strain>
    </source>
</reference>
<dbReference type="CDD" id="cd07958">
    <property type="entry name" value="Anticodon_Ia_Leu_BEm"/>
    <property type="match status" value="1"/>
</dbReference>
<dbReference type="Proteomes" id="UP000653002">
    <property type="component" value="Unassembled WGS sequence"/>
</dbReference>
<comment type="similarity">
    <text evidence="1">Belongs to the class-I aminoacyl-tRNA synthetase family.</text>
</comment>
<keyword evidence="3" id="KW-0436">Ligase</keyword>
<comment type="caution">
    <text evidence="8">The sequence shown here is derived from an EMBL/GenBank/DDBJ whole genome shotgun (WGS) entry which is preliminary data.</text>
</comment>
<dbReference type="AlphaFoldDB" id="A0A8I0LB08"/>
<gene>
    <name evidence="8" type="ORF">GUH15_31385</name>
</gene>
<keyword evidence="5" id="KW-0067">ATP-binding</keyword>
<dbReference type="PANTHER" id="PTHR43740">
    <property type="entry name" value="LEUCYL-TRNA SYNTHETASE"/>
    <property type="match status" value="1"/>
</dbReference>
<keyword evidence="4" id="KW-0547">Nucleotide-binding</keyword>
<accession>A0A8I0LB08</accession>
<dbReference type="GO" id="GO:0004823">
    <property type="term" value="F:leucine-tRNA ligase activity"/>
    <property type="evidence" value="ECO:0007669"/>
    <property type="project" value="UniProtKB-EC"/>
</dbReference>
<feature type="non-terminal residue" evidence="8">
    <location>
        <position position="1"/>
    </location>
</feature>
<dbReference type="EMBL" id="JAABFR010002633">
    <property type="protein sequence ID" value="MBD4340466.1"/>
    <property type="molecule type" value="Genomic_DNA"/>
</dbReference>
<evidence type="ECO:0000256" key="5">
    <source>
        <dbReference type="ARBA" id="ARBA00022840"/>
    </source>
</evidence>
<evidence type="ECO:0000256" key="7">
    <source>
        <dbReference type="ARBA" id="ARBA00023146"/>
    </source>
</evidence>
<evidence type="ECO:0000256" key="6">
    <source>
        <dbReference type="ARBA" id="ARBA00022917"/>
    </source>
</evidence>
<dbReference type="SUPFAM" id="SSF47323">
    <property type="entry name" value="Anticodon-binding domain of a subclass of class I aminoacyl-tRNA synthetases"/>
    <property type="match status" value="1"/>
</dbReference>
<dbReference type="PANTHER" id="PTHR43740:SF2">
    <property type="entry name" value="LEUCINE--TRNA LIGASE, MITOCHONDRIAL"/>
    <property type="match status" value="1"/>
</dbReference>
<protein>
    <recommendedName>
        <fullName evidence="2">leucine--tRNA ligase</fullName>
        <ecNumber evidence="2">6.1.1.4</ecNumber>
    </recommendedName>
</protein>
<sequence length="92" mass="10677">GPVEQSKPWDTNGIDGVHRFIKKFWSLFYDRNDNYLVTDEPATKEELKSLHKLIKKVTGDIEQFSYNTSISAFMICVNELFGMKCSKKEILN</sequence>
<evidence type="ECO:0000313" key="9">
    <source>
        <dbReference type="Proteomes" id="UP000653002"/>
    </source>
</evidence>
<dbReference type="GO" id="GO:0006429">
    <property type="term" value="P:leucyl-tRNA aminoacylation"/>
    <property type="evidence" value="ECO:0007669"/>
    <property type="project" value="InterPro"/>
</dbReference>
<dbReference type="Gene3D" id="1.10.730.10">
    <property type="entry name" value="Isoleucyl-tRNA Synthetase, Domain 1"/>
    <property type="match status" value="1"/>
</dbReference>
<evidence type="ECO:0000313" key="8">
    <source>
        <dbReference type="EMBL" id="MBD4340466.1"/>
    </source>
</evidence>
<dbReference type="GO" id="GO:0005829">
    <property type="term" value="C:cytosol"/>
    <property type="evidence" value="ECO:0007669"/>
    <property type="project" value="TreeGrafter"/>
</dbReference>
<organism evidence="8 9">
    <name type="scientific">Xanthomonas citri pv. citri</name>
    <dbReference type="NCBI Taxonomy" id="611301"/>
    <lineage>
        <taxon>Bacteria</taxon>
        <taxon>Pseudomonadati</taxon>
        <taxon>Pseudomonadota</taxon>
        <taxon>Gammaproteobacteria</taxon>
        <taxon>Lysobacterales</taxon>
        <taxon>Lysobacteraceae</taxon>
        <taxon>Xanthomonas</taxon>
    </lineage>
</organism>
<proteinExistence type="inferred from homology"/>